<name>K3WL36_GLOUD</name>
<dbReference type="VEuPathDB" id="FungiDB:PYU1_G005667"/>
<accession>K3WL36</accession>
<reference evidence="2" key="1">
    <citation type="journal article" date="2010" name="Genome Biol.">
        <title>Genome sequence of the necrotrophic plant pathogen Pythium ultimum reveals original pathogenicity mechanisms and effector repertoire.</title>
        <authorList>
            <person name="Levesque C.A."/>
            <person name="Brouwer H."/>
            <person name="Cano L."/>
            <person name="Hamilton J.P."/>
            <person name="Holt C."/>
            <person name="Huitema E."/>
            <person name="Raffaele S."/>
            <person name="Robideau G.P."/>
            <person name="Thines M."/>
            <person name="Win J."/>
            <person name="Zerillo M.M."/>
            <person name="Beakes G.W."/>
            <person name="Boore J.L."/>
            <person name="Busam D."/>
            <person name="Dumas B."/>
            <person name="Ferriera S."/>
            <person name="Fuerstenberg S.I."/>
            <person name="Gachon C.M."/>
            <person name="Gaulin E."/>
            <person name="Govers F."/>
            <person name="Grenville-Briggs L."/>
            <person name="Horner N."/>
            <person name="Hostetler J."/>
            <person name="Jiang R.H."/>
            <person name="Johnson J."/>
            <person name="Krajaejun T."/>
            <person name="Lin H."/>
            <person name="Meijer H.J."/>
            <person name="Moore B."/>
            <person name="Morris P."/>
            <person name="Phuntmart V."/>
            <person name="Puiu D."/>
            <person name="Shetty J."/>
            <person name="Stajich J.E."/>
            <person name="Tripathy S."/>
            <person name="Wawra S."/>
            <person name="van West P."/>
            <person name="Whitty B.R."/>
            <person name="Coutinho P.M."/>
            <person name="Henrissat B."/>
            <person name="Martin F."/>
            <person name="Thomas P.D."/>
            <person name="Tyler B.M."/>
            <person name="De Vries R.P."/>
            <person name="Kamoun S."/>
            <person name="Yandell M."/>
            <person name="Tisserat N."/>
            <person name="Buell C.R."/>
        </authorList>
    </citation>
    <scope>NUCLEOTIDE SEQUENCE</scope>
    <source>
        <strain evidence="2">DAOM:BR144</strain>
    </source>
</reference>
<proteinExistence type="predicted"/>
<protein>
    <submittedName>
        <fullName evidence="1">Uncharacterized protein</fullName>
    </submittedName>
</protein>
<reference evidence="1" key="3">
    <citation type="submission" date="2015-02" db="UniProtKB">
        <authorList>
            <consortium name="EnsemblProtists"/>
        </authorList>
    </citation>
    <scope>IDENTIFICATION</scope>
    <source>
        <strain evidence="1">DAOM BR144</strain>
    </source>
</reference>
<sequence length="79" mass="8899">EERGDGRRGCLREGSNLKNVSQADDKAINKAEQSYLVLVLDCWYFSRSCSIWMRFNGSRNAAASTSSVSTYTRIWSANL</sequence>
<keyword evidence="2" id="KW-1185">Reference proteome</keyword>
<evidence type="ECO:0000313" key="1">
    <source>
        <dbReference type="EnsemblProtists" id="PYU1_T005678"/>
    </source>
</evidence>
<dbReference type="EnsemblProtists" id="PYU1_T005678">
    <property type="protein sequence ID" value="PYU1_T005678"/>
    <property type="gene ID" value="PYU1_G005667"/>
</dbReference>
<dbReference type="InParanoid" id="K3WL36"/>
<dbReference type="AlphaFoldDB" id="K3WL36"/>
<dbReference type="Proteomes" id="UP000019132">
    <property type="component" value="Unassembled WGS sequence"/>
</dbReference>
<dbReference type="HOGENOM" id="CLU_2613381_0_0_1"/>
<dbReference type="EMBL" id="GL376573">
    <property type="status" value="NOT_ANNOTATED_CDS"/>
    <property type="molecule type" value="Genomic_DNA"/>
</dbReference>
<reference evidence="2" key="2">
    <citation type="submission" date="2010-04" db="EMBL/GenBank/DDBJ databases">
        <authorList>
            <person name="Buell R."/>
            <person name="Hamilton J."/>
            <person name="Hostetler J."/>
        </authorList>
    </citation>
    <scope>NUCLEOTIDE SEQUENCE [LARGE SCALE GENOMIC DNA]</scope>
    <source>
        <strain evidence="2">DAOM:BR144</strain>
    </source>
</reference>
<evidence type="ECO:0000313" key="2">
    <source>
        <dbReference type="Proteomes" id="UP000019132"/>
    </source>
</evidence>
<organism evidence="1 2">
    <name type="scientific">Globisporangium ultimum (strain ATCC 200006 / CBS 805.95 / DAOM BR144)</name>
    <name type="common">Pythium ultimum</name>
    <dbReference type="NCBI Taxonomy" id="431595"/>
    <lineage>
        <taxon>Eukaryota</taxon>
        <taxon>Sar</taxon>
        <taxon>Stramenopiles</taxon>
        <taxon>Oomycota</taxon>
        <taxon>Peronosporomycetes</taxon>
        <taxon>Pythiales</taxon>
        <taxon>Pythiaceae</taxon>
        <taxon>Globisporangium</taxon>
    </lineage>
</organism>